<proteinExistence type="predicted"/>
<dbReference type="AlphaFoldDB" id="A0AA45WTH2"/>
<dbReference type="RefSeq" id="WP_283407818.1">
    <property type="nucleotide sequence ID" value="NZ_FXUF01000001.1"/>
</dbReference>
<accession>A0AA45WTH2</accession>
<gene>
    <name evidence="1" type="ORF">SAMN06296020_101479</name>
</gene>
<protein>
    <submittedName>
        <fullName evidence="1">Uncharacterized protein</fullName>
    </submittedName>
</protein>
<sequence>MNMRKVFQLLCVGVVIFLLNGPVFALNEVKEAPSIETQELIQPLFTHIVLFQNNFDIASNGQVSVSSYLTARNVDSLRINISLQRYNNNRWTTIKSWSNTANGTSMGLSGSHYVTKGYSYRMVSNGIAYRSGSQVESAAHTSSSKYY</sequence>
<name>A0AA45WTH2_9CLOT</name>
<reference evidence="1" key="1">
    <citation type="submission" date="2017-05" db="EMBL/GenBank/DDBJ databases">
        <authorList>
            <person name="Varghese N."/>
            <person name="Submissions S."/>
        </authorList>
    </citation>
    <scope>NUCLEOTIDE SEQUENCE</scope>
    <source>
        <strain evidence="1">Su22</strain>
    </source>
</reference>
<evidence type="ECO:0000313" key="1">
    <source>
        <dbReference type="EMBL" id="SMP41263.1"/>
    </source>
</evidence>
<dbReference type="EMBL" id="FXUF01000001">
    <property type="protein sequence ID" value="SMP41263.1"/>
    <property type="molecule type" value="Genomic_DNA"/>
</dbReference>
<keyword evidence="2" id="KW-1185">Reference proteome</keyword>
<evidence type="ECO:0000313" key="2">
    <source>
        <dbReference type="Proteomes" id="UP001158066"/>
    </source>
</evidence>
<organism evidence="1 2">
    <name type="scientific">Anoxynatronum buryatiense</name>
    <dbReference type="NCBI Taxonomy" id="489973"/>
    <lineage>
        <taxon>Bacteria</taxon>
        <taxon>Bacillati</taxon>
        <taxon>Bacillota</taxon>
        <taxon>Clostridia</taxon>
        <taxon>Eubacteriales</taxon>
        <taxon>Clostridiaceae</taxon>
        <taxon>Anoxynatronum</taxon>
    </lineage>
</organism>
<dbReference type="Proteomes" id="UP001158066">
    <property type="component" value="Unassembled WGS sequence"/>
</dbReference>
<comment type="caution">
    <text evidence="1">The sequence shown here is derived from an EMBL/GenBank/DDBJ whole genome shotgun (WGS) entry which is preliminary data.</text>
</comment>